<dbReference type="AlphaFoldDB" id="A0A401U6P8"/>
<feature type="chain" id="PRO_5019513718" evidence="1">
    <location>
        <begin position="21"/>
        <end position="474"/>
    </location>
</feature>
<dbReference type="RefSeq" id="WP_127121105.1">
    <property type="nucleotide sequence ID" value="NZ_BHXQ01000001.1"/>
</dbReference>
<dbReference type="OrthoDB" id="946948at2"/>
<feature type="signal peptide" evidence="1">
    <location>
        <begin position="1"/>
        <end position="20"/>
    </location>
</feature>
<comment type="caution">
    <text evidence="2">The sequence shown here is derived from an EMBL/GenBank/DDBJ whole genome shotgun (WGS) entry which is preliminary data.</text>
</comment>
<proteinExistence type="predicted"/>
<evidence type="ECO:0000313" key="3">
    <source>
        <dbReference type="Proteomes" id="UP000288227"/>
    </source>
</evidence>
<name>A0A401U6P8_9BACT</name>
<dbReference type="Proteomes" id="UP000288227">
    <property type="component" value="Unassembled WGS sequence"/>
</dbReference>
<evidence type="ECO:0000313" key="2">
    <source>
        <dbReference type="EMBL" id="GCC50476.1"/>
    </source>
</evidence>
<sequence>MIKKSLFTLLISCISLLTIGQNIGINGTGALPDTKAMLDIVSTTSGLLIPRMTTTQRDAITSPPNGLQIYNITTNTHDIYRGTQWESMASINPGANLVYVYSLADLPSPSGGGITLDANKMYVFSGIVNISPNYLNLNGAGLRGTDPAKDGVMSSVSGGVLRSTGVSVFLENIAVIPFSAGTKAYDFTDATGTKYCNLFSGCSVVEIGVASLGVGQVSGFKATTIMKNYWSCADGIKVTGTVDKFASAYNFITGIASGGKGIEFLSGLTINDIDLSNNYFIYTGQTGVKVNAGATIDRGRMTTNMFRGVTTYITGFDSYTPEWEMRQNTNIPNSRAFSSLYMNNNATSTSLPVVSTFYKIAGTTTPLNEKRFTASNNRLTYNGKDAIAGKILVIIGVKAPSNNSDFSIAIAKNGTAISIPNGSMAATNANQSFQITLETEVDLNTNDYIEVFIRKNNTNTSSITVEELQFRITD</sequence>
<accession>A0A401U6P8</accession>
<reference evidence="2 3" key="1">
    <citation type="submission" date="2018-11" db="EMBL/GenBank/DDBJ databases">
        <title>Chryseotalea sanarue gen. nov., sp., nov., a member of the family Cytophagaceae, isolated from a brackish lake in Hamamatsu Japan.</title>
        <authorList>
            <person name="Maejima Y."/>
            <person name="Iino T."/>
            <person name="Muraguchi Y."/>
            <person name="Fukuda K."/>
            <person name="Ohkuma M."/>
            <person name="Moriuchi R."/>
            <person name="Dohra H."/>
            <person name="Kimbara K."/>
            <person name="Shintani M."/>
        </authorList>
    </citation>
    <scope>NUCLEOTIDE SEQUENCE [LARGE SCALE GENOMIC DNA]</scope>
    <source>
        <strain evidence="2 3">Ys</strain>
    </source>
</reference>
<evidence type="ECO:0000256" key="1">
    <source>
        <dbReference type="SAM" id="SignalP"/>
    </source>
</evidence>
<gene>
    <name evidence="2" type="ORF">SanaruYs_06910</name>
</gene>
<keyword evidence="1" id="KW-0732">Signal</keyword>
<dbReference type="EMBL" id="BHXQ01000001">
    <property type="protein sequence ID" value="GCC50476.1"/>
    <property type="molecule type" value="Genomic_DNA"/>
</dbReference>
<protein>
    <submittedName>
        <fullName evidence="2">Uncharacterized protein</fullName>
    </submittedName>
</protein>
<keyword evidence="3" id="KW-1185">Reference proteome</keyword>
<organism evidence="2 3">
    <name type="scientific">Chryseotalea sanaruensis</name>
    <dbReference type="NCBI Taxonomy" id="2482724"/>
    <lineage>
        <taxon>Bacteria</taxon>
        <taxon>Pseudomonadati</taxon>
        <taxon>Bacteroidota</taxon>
        <taxon>Cytophagia</taxon>
        <taxon>Cytophagales</taxon>
        <taxon>Chryseotaleaceae</taxon>
        <taxon>Chryseotalea</taxon>
    </lineage>
</organism>